<proteinExistence type="predicted"/>
<protein>
    <submittedName>
        <fullName evidence="1">Uncharacterized protein</fullName>
    </submittedName>
</protein>
<name>A0A8D9UHB2_9VIRU</name>
<reference evidence="1" key="1">
    <citation type="journal article" date="2021" name="Proc. Natl. Acad. Sci. U.S.A.">
        <title>A Catalog of Tens of Thousands of Viruses from Human Metagenomes Reveals Hidden Associations with Chronic Diseases.</title>
        <authorList>
            <person name="Tisza M.J."/>
            <person name="Buck C.B."/>
        </authorList>
    </citation>
    <scope>NUCLEOTIDE SEQUENCE</scope>
    <source>
        <strain evidence="1">CtLCA3</strain>
    </source>
</reference>
<organism evidence="1">
    <name type="scientific">Bacteriophage sp</name>
    <dbReference type="NCBI Taxonomy" id="38018"/>
    <lineage>
        <taxon>Viruses</taxon>
    </lineage>
</organism>
<sequence>MIEGINIRCTVGNFEVLRSPRIVLTLRRRAVLTHCEVDIPDADGAIQAGLAKKQMVRVRFGHRGDGGTWHDWSGTIKDFQPAGTDAIRVFAVGLEQALIDTTVTEAMHGEPADVVARRLLAATGLPVAGIRVPTEPFPHIVFSGVTVARAIKQLAASLERSWGHDLSRHAVWLGESGLYWSDEGEPGDVFVVESGANLITNSPNPSGMSYAVSTVLPGLTHSRNVRIRDARRQYSELVRAQEVIHALGAGGNTTTIGYGQDAGWG</sequence>
<dbReference type="EMBL" id="BK033283">
    <property type="protein sequence ID" value="DAD55527.1"/>
    <property type="molecule type" value="Genomic_DNA"/>
</dbReference>
<evidence type="ECO:0000313" key="1">
    <source>
        <dbReference type="EMBL" id="DAD55527.1"/>
    </source>
</evidence>
<accession>A0A8D9UHB2</accession>